<dbReference type="Pfam" id="PF07786">
    <property type="entry name" value="HGSNAT_cat"/>
    <property type="match status" value="1"/>
</dbReference>
<proteinExistence type="predicted"/>
<keyword evidence="2" id="KW-0472">Membrane</keyword>
<feature type="domain" description="Heparan-alpha-glucosaminide N-acetyltransferase catalytic" evidence="3">
    <location>
        <begin position="11"/>
        <end position="220"/>
    </location>
</feature>
<feature type="transmembrane region" description="Helical" evidence="2">
    <location>
        <begin position="46"/>
        <end position="70"/>
    </location>
</feature>
<feature type="transmembrane region" description="Helical" evidence="2">
    <location>
        <begin position="12"/>
        <end position="34"/>
    </location>
</feature>
<protein>
    <recommendedName>
        <fullName evidence="3">Heparan-alpha-glucosaminide N-acetyltransferase catalytic domain-containing protein</fullName>
    </recommendedName>
</protein>
<evidence type="ECO:0000313" key="5">
    <source>
        <dbReference type="Proteomes" id="UP000184287"/>
    </source>
</evidence>
<dbReference type="AlphaFoldDB" id="A0A1M5JV68"/>
<dbReference type="EMBL" id="FQUQ01000005">
    <property type="protein sequence ID" value="SHG43883.1"/>
    <property type="molecule type" value="Genomic_DNA"/>
</dbReference>
<dbReference type="Proteomes" id="UP000184287">
    <property type="component" value="Unassembled WGS sequence"/>
</dbReference>
<feature type="transmembrane region" description="Helical" evidence="2">
    <location>
        <begin position="82"/>
        <end position="104"/>
    </location>
</feature>
<dbReference type="RefSeq" id="WP_073235339.1">
    <property type="nucleotide sequence ID" value="NZ_FQUQ01000005.1"/>
</dbReference>
<feature type="compositionally biased region" description="Low complexity" evidence="1">
    <location>
        <begin position="364"/>
        <end position="375"/>
    </location>
</feature>
<feature type="transmembrane region" description="Helical" evidence="2">
    <location>
        <begin position="124"/>
        <end position="144"/>
    </location>
</feature>
<evidence type="ECO:0000259" key="3">
    <source>
        <dbReference type="Pfam" id="PF07786"/>
    </source>
</evidence>
<accession>A0A1M5JV68</accession>
<organism evidence="4 5">
    <name type="scientific">Pedobacter caeni</name>
    <dbReference type="NCBI Taxonomy" id="288992"/>
    <lineage>
        <taxon>Bacteria</taxon>
        <taxon>Pseudomonadati</taxon>
        <taxon>Bacteroidota</taxon>
        <taxon>Sphingobacteriia</taxon>
        <taxon>Sphingobacteriales</taxon>
        <taxon>Sphingobacteriaceae</taxon>
        <taxon>Pedobacter</taxon>
    </lineage>
</organism>
<feature type="transmembrane region" description="Helical" evidence="2">
    <location>
        <begin position="226"/>
        <end position="243"/>
    </location>
</feature>
<evidence type="ECO:0000256" key="1">
    <source>
        <dbReference type="SAM" id="MobiDB-lite"/>
    </source>
</evidence>
<evidence type="ECO:0000256" key="2">
    <source>
        <dbReference type="SAM" id="Phobius"/>
    </source>
</evidence>
<sequence length="375" mass="42392">MKTLNSQKKLIALDMMKAFAVFFMFLGHIVIMYGTPKVIGSTAITWIAFCAEGIGAPAFIFSMGLAIVLSSPKSPRQIWTRGLILILTGYVLNFLKFFPTITLFGVFPEALFVETGRVNNTDGLLSFIFIADILQFAGIAYIFCSFLFQYIRNYQIWAVLLALPLLGMAPYLYQEQYASGNYFMQIFYGQNFQVYFPVCPWMAFPLLGMTAGYFIRNYGNLKNTMLGFLGIGLIVLTIGFLLIQSDPSGQFGTDYYHRKHGALIMYCGQLLAFLSLLYFISPFLTTGMVKGIRFCSRNVTRIYILQWILIYWGWAFTPYHSLPGRLVVPYLIGFIVLTMLLTAGWEYLSSGAKKKPVEAKDEPVVNPEEPVVKPN</sequence>
<feature type="transmembrane region" description="Helical" evidence="2">
    <location>
        <begin position="327"/>
        <end position="348"/>
    </location>
</feature>
<keyword evidence="2" id="KW-1133">Transmembrane helix</keyword>
<feature type="transmembrane region" description="Helical" evidence="2">
    <location>
        <begin position="156"/>
        <end position="174"/>
    </location>
</feature>
<evidence type="ECO:0000313" key="4">
    <source>
        <dbReference type="EMBL" id="SHG43883.1"/>
    </source>
</evidence>
<feature type="transmembrane region" description="Helical" evidence="2">
    <location>
        <begin position="302"/>
        <end position="321"/>
    </location>
</feature>
<gene>
    <name evidence="4" type="ORF">SAMN04488522_105506</name>
</gene>
<dbReference type="InterPro" id="IPR012429">
    <property type="entry name" value="HGSNAT_cat"/>
</dbReference>
<feature type="transmembrane region" description="Helical" evidence="2">
    <location>
        <begin position="194"/>
        <end position="214"/>
    </location>
</feature>
<keyword evidence="2" id="KW-0812">Transmembrane</keyword>
<reference evidence="5" key="1">
    <citation type="submission" date="2016-11" db="EMBL/GenBank/DDBJ databases">
        <authorList>
            <person name="Varghese N."/>
            <person name="Submissions S."/>
        </authorList>
    </citation>
    <scope>NUCLEOTIDE SEQUENCE [LARGE SCALE GENOMIC DNA]</scope>
    <source>
        <strain evidence="5">DSM 16990</strain>
    </source>
</reference>
<dbReference type="STRING" id="288992.SAMN04488522_105506"/>
<feature type="region of interest" description="Disordered" evidence="1">
    <location>
        <begin position="353"/>
        <end position="375"/>
    </location>
</feature>
<keyword evidence="5" id="KW-1185">Reference proteome</keyword>
<feature type="transmembrane region" description="Helical" evidence="2">
    <location>
        <begin position="263"/>
        <end position="281"/>
    </location>
</feature>
<dbReference type="OrthoDB" id="2521581at2"/>
<name>A0A1M5JV68_9SPHI</name>